<dbReference type="EMBL" id="CP016534">
    <property type="protein sequence ID" value="ANU11021.1"/>
    <property type="molecule type" value="Genomic_DNA"/>
</dbReference>
<dbReference type="OrthoDB" id="2428896at2"/>
<evidence type="ECO:0000259" key="1">
    <source>
        <dbReference type="Pfam" id="PF00381"/>
    </source>
</evidence>
<dbReference type="eggNOG" id="ENOG503362T">
    <property type="taxonomic scope" value="Bacteria"/>
</dbReference>
<reference evidence="3 4" key="1">
    <citation type="journal article" date="2012" name="J. Bacteriol.">
        <title>Genome Sequence of the Antarctic Psychrophile Bacterium Planococcus antarcticus DSM 14505.</title>
        <authorList>
            <person name="Margolles A."/>
            <person name="Gueimonde M."/>
            <person name="Sanchez B."/>
        </authorList>
    </citation>
    <scope>NUCLEOTIDE SEQUENCE [LARGE SCALE GENOMIC DNA]</scope>
    <source>
        <strain evidence="3 4">DSM 14505</strain>
    </source>
</reference>
<dbReference type="Pfam" id="PF00381">
    <property type="entry name" value="PTS-HPr"/>
    <property type="match status" value="1"/>
</dbReference>
<feature type="domain" description="HPr" evidence="1">
    <location>
        <begin position="22"/>
        <end position="86"/>
    </location>
</feature>
<dbReference type="KEGG" id="pana:BBH88_12255"/>
<dbReference type="Proteomes" id="UP000004725">
    <property type="component" value="Unassembled WGS sequence"/>
</dbReference>
<evidence type="ECO:0000313" key="4">
    <source>
        <dbReference type="Proteomes" id="UP000004725"/>
    </source>
</evidence>
<accession>A0A1C7DIB1</accession>
<evidence type="ECO:0000313" key="3">
    <source>
        <dbReference type="EMBL" id="EIM07048.1"/>
    </source>
</evidence>
<evidence type="ECO:0000313" key="5">
    <source>
        <dbReference type="Proteomes" id="UP000092661"/>
    </source>
</evidence>
<dbReference type="SUPFAM" id="SSF55594">
    <property type="entry name" value="HPr-like"/>
    <property type="match status" value="1"/>
</dbReference>
<dbReference type="RefSeq" id="WP_006829543.1">
    <property type="nucleotide sequence ID" value="NZ_AJYB01000023.1"/>
</dbReference>
<protein>
    <submittedName>
        <fullName evidence="2">Phosphocarrier HPr family protein</fullName>
    </submittedName>
</protein>
<name>A0A1C7DIB1_9BACL</name>
<sequence>MEKSVSKDITVDISDKTTIVEVSKATQKYQSEIYLKKSVNGTPYEINLKSFLGLITLQLRNGDELNIRTVGEDAEEAMADVVSYLSQT</sequence>
<dbReference type="EMBL" id="AJYB01000023">
    <property type="protein sequence ID" value="EIM07048.1"/>
    <property type="molecule type" value="Genomic_DNA"/>
</dbReference>
<gene>
    <name evidence="3" type="ORF">A1A1_07729</name>
    <name evidence="2" type="ORF">BBH88_12255</name>
</gene>
<dbReference type="Gene3D" id="3.30.1340.10">
    <property type="entry name" value="HPr-like"/>
    <property type="match status" value="1"/>
</dbReference>
<dbReference type="InterPro" id="IPR000032">
    <property type="entry name" value="HPr-like"/>
</dbReference>
<keyword evidence="5" id="KW-1185">Reference proteome</keyword>
<proteinExistence type="predicted"/>
<dbReference type="Proteomes" id="UP000092661">
    <property type="component" value="Chromosome"/>
</dbReference>
<evidence type="ECO:0000313" key="2">
    <source>
        <dbReference type="EMBL" id="ANU11021.1"/>
    </source>
</evidence>
<dbReference type="InterPro" id="IPR035895">
    <property type="entry name" value="HPr-like_sf"/>
</dbReference>
<organism evidence="3 4">
    <name type="scientific">Planococcus antarcticus DSM 14505</name>
    <dbReference type="NCBI Taxonomy" id="1185653"/>
    <lineage>
        <taxon>Bacteria</taxon>
        <taxon>Bacillati</taxon>
        <taxon>Bacillota</taxon>
        <taxon>Bacilli</taxon>
        <taxon>Bacillales</taxon>
        <taxon>Caryophanaceae</taxon>
        <taxon>Planococcus</taxon>
    </lineage>
</organism>
<dbReference type="AlphaFoldDB" id="A0A1C7DIB1"/>
<reference evidence="2" key="3">
    <citation type="submission" date="2016-10" db="EMBL/GenBank/DDBJ databases">
        <authorList>
            <person name="See-Too W.S."/>
        </authorList>
    </citation>
    <scope>NUCLEOTIDE SEQUENCE</scope>
    <source>
        <strain evidence="2">DSM 14505</strain>
    </source>
</reference>
<reference evidence="5" key="2">
    <citation type="submission" date="2016-07" db="EMBL/GenBank/DDBJ databases">
        <authorList>
            <person name="See-Too W.S."/>
        </authorList>
    </citation>
    <scope>NUCLEOTIDE SEQUENCE [LARGE SCALE GENOMIC DNA]</scope>
    <source>
        <strain evidence="5">DSM 14505</strain>
    </source>
</reference>